<evidence type="ECO:0000256" key="3">
    <source>
        <dbReference type="ARBA" id="ARBA00022833"/>
    </source>
</evidence>
<dbReference type="SMART" id="SM00547">
    <property type="entry name" value="ZnF_RBZ"/>
    <property type="match status" value="1"/>
</dbReference>
<proteinExistence type="predicted"/>
<evidence type="ECO:0000256" key="2">
    <source>
        <dbReference type="ARBA" id="ARBA00022771"/>
    </source>
</evidence>
<keyword evidence="2" id="KW-0863">Zinc-finger</keyword>
<comment type="caution">
    <text evidence="5">The sequence shown here is derived from an EMBL/GenBank/DDBJ whole genome shotgun (WGS) entry which is preliminary data.</text>
</comment>
<organism evidence="5 6">
    <name type="scientific">Platanthera zijinensis</name>
    <dbReference type="NCBI Taxonomy" id="2320716"/>
    <lineage>
        <taxon>Eukaryota</taxon>
        <taxon>Viridiplantae</taxon>
        <taxon>Streptophyta</taxon>
        <taxon>Embryophyta</taxon>
        <taxon>Tracheophyta</taxon>
        <taxon>Spermatophyta</taxon>
        <taxon>Magnoliopsida</taxon>
        <taxon>Liliopsida</taxon>
        <taxon>Asparagales</taxon>
        <taxon>Orchidaceae</taxon>
        <taxon>Orchidoideae</taxon>
        <taxon>Orchideae</taxon>
        <taxon>Orchidinae</taxon>
        <taxon>Platanthera</taxon>
    </lineage>
</organism>
<sequence length="166" mass="18437">MLGKVLTSMLGKVLFLSSTDSSWNFLCTTSRLPMSSSFSSWSCSHCTFLNRPSQKLSCQMCLSSAFCEVCGTRAAPFSRLLADDLDPDDLAATGSVFLPLQRCASKRPIAVESSRNVGPVEKLSRSEKHQHMDLSRVWRKTHFLSAVEIFTCSSRSSYLLKITLQI</sequence>
<evidence type="ECO:0000313" key="6">
    <source>
        <dbReference type="Proteomes" id="UP001418222"/>
    </source>
</evidence>
<keyword evidence="6" id="KW-1185">Reference proteome</keyword>
<name>A0AAP0C1U7_9ASPA</name>
<dbReference type="GO" id="GO:0008270">
    <property type="term" value="F:zinc ion binding"/>
    <property type="evidence" value="ECO:0007669"/>
    <property type="project" value="UniProtKB-KW"/>
</dbReference>
<dbReference type="Proteomes" id="UP001418222">
    <property type="component" value="Unassembled WGS sequence"/>
</dbReference>
<gene>
    <name evidence="5" type="ORF">KSP39_PZI000216</name>
</gene>
<keyword evidence="1" id="KW-0479">Metal-binding</keyword>
<evidence type="ECO:0000259" key="4">
    <source>
        <dbReference type="SMART" id="SM00547"/>
    </source>
</evidence>
<dbReference type="EMBL" id="JBBWWQ010000001">
    <property type="protein sequence ID" value="KAK8957518.1"/>
    <property type="molecule type" value="Genomic_DNA"/>
</dbReference>
<evidence type="ECO:0000256" key="1">
    <source>
        <dbReference type="ARBA" id="ARBA00022723"/>
    </source>
</evidence>
<keyword evidence="3" id="KW-0862">Zinc</keyword>
<feature type="domain" description="RanBP2-type" evidence="4">
    <location>
        <begin position="39"/>
        <end position="64"/>
    </location>
</feature>
<dbReference type="InterPro" id="IPR001876">
    <property type="entry name" value="Znf_RanBP2"/>
</dbReference>
<dbReference type="AlphaFoldDB" id="A0AAP0C1U7"/>
<evidence type="ECO:0000313" key="5">
    <source>
        <dbReference type="EMBL" id="KAK8957518.1"/>
    </source>
</evidence>
<protein>
    <recommendedName>
        <fullName evidence="4">RanBP2-type domain-containing protein</fullName>
    </recommendedName>
</protein>
<accession>A0AAP0C1U7</accession>
<reference evidence="5 6" key="1">
    <citation type="journal article" date="2022" name="Nat. Plants">
        <title>Genomes of leafy and leafless Platanthera orchids illuminate the evolution of mycoheterotrophy.</title>
        <authorList>
            <person name="Li M.H."/>
            <person name="Liu K.W."/>
            <person name="Li Z."/>
            <person name="Lu H.C."/>
            <person name="Ye Q.L."/>
            <person name="Zhang D."/>
            <person name="Wang J.Y."/>
            <person name="Li Y.F."/>
            <person name="Zhong Z.M."/>
            <person name="Liu X."/>
            <person name="Yu X."/>
            <person name="Liu D.K."/>
            <person name="Tu X.D."/>
            <person name="Liu B."/>
            <person name="Hao Y."/>
            <person name="Liao X.Y."/>
            <person name="Jiang Y.T."/>
            <person name="Sun W.H."/>
            <person name="Chen J."/>
            <person name="Chen Y.Q."/>
            <person name="Ai Y."/>
            <person name="Zhai J.W."/>
            <person name="Wu S.S."/>
            <person name="Zhou Z."/>
            <person name="Hsiao Y.Y."/>
            <person name="Wu W.L."/>
            <person name="Chen Y.Y."/>
            <person name="Lin Y.F."/>
            <person name="Hsu J.L."/>
            <person name="Li C.Y."/>
            <person name="Wang Z.W."/>
            <person name="Zhao X."/>
            <person name="Zhong W.Y."/>
            <person name="Ma X.K."/>
            <person name="Ma L."/>
            <person name="Huang J."/>
            <person name="Chen G.Z."/>
            <person name="Huang M.Z."/>
            <person name="Huang L."/>
            <person name="Peng D.H."/>
            <person name="Luo Y.B."/>
            <person name="Zou S.Q."/>
            <person name="Chen S.P."/>
            <person name="Lan S."/>
            <person name="Tsai W.C."/>
            <person name="Van de Peer Y."/>
            <person name="Liu Z.J."/>
        </authorList>
    </citation>
    <scope>NUCLEOTIDE SEQUENCE [LARGE SCALE GENOMIC DNA]</scope>
    <source>
        <strain evidence="5">Lor287</strain>
    </source>
</reference>